<feature type="compositionally biased region" description="Polar residues" evidence="2">
    <location>
        <begin position="1053"/>
        <end position="1062"/>
    </location>
</feature>
<feature type="region of interest" description="Disordered" evidence="2">
    <location>
        <begin position="273"/>
        <end position="296"/>
    </location>
</feature>
<dbReference type="PANTHER" id="PTHR33481:SF1">
    <property type="entry name" value="ENDONUCLEASE_EXONUCLEASE_PHOSPHATASE DOMAIN-CONTAINING PROTEIN-RELATED"/>
    <property type="match status" value="1"/>
</dbReference>
<feature type="region of interest" description="Disordered" evidence="2">
    <location>
        <begin position="610"/>
        <end position="692"/>
    </location>
</feature>
<feature type="region of interest" description="Disordered" evidence="2">
    <location>
        <begin position="1211"/>
        <end position="1238"/>
    </location>
</feature>
<evidence type="ECO:0000259" key="4">
    <source>
        <dbReference type="PROSITE" id="PS50879"/>
    </source>
</evidence>
<dbReference type="GeneID" id="27371723"/>
<keyword evidence="5" id="KW-0695">RNA-directed DNA polymerase</keyword>
<reference evidence="5 6" key="1">
    <citation type="journal article" date="2012" name="Nat. Commun.">
        <title>A multi-omic map of the lipid-producing yeast Rhodosporidium toruloides.</title>
        <authorList>
            <person name="Zhu Z."/>
            <person name="Zhang S."/>
            <person name="Liu H."/>
            <person name="Shen H."/>
            <person name="Lin X."/>
            <person name="Yang F."/>
            <person name="Zhou Y.J."/>
            <person name="Jin G."/>
            <person name="Ye M."/>
            <person name="Zou H."/>
            <person name="Zou H."/>
            <person name="Zhao Z.K."/>
        </authorList>
    </citation>
    <scope>NUCLEOTIDE SEQUENCE [LARGE SCALE GENOMIC DNA]</scope>
    <source>
        <strain evidence="5 6">NP11</strain>
    </source>
</reference>
<feature type="compositionally biased region" description="Basic and acidic residues" evidence="2">
    <location>
        <begin position="1154"/>
        <end position="1168"/>
    </location>
</feature>
<dbReference type="InterPro" id="IPR012337">
    <property type="entry name" value="RNaseH-like_sf"/>
</dbReference>
<feature type="domain" description="Reverse transcriptase" evidence="3">
    <location>
        <begin position="1287"/>
        <end position="1562"/>
    </location>
</feature>
<organism evidence="5 6">
    <name type="scientific">Rhodotorula toruloides (strain NP11)</name>
    <name type="common">Yeast</name>
    <name type="synonym">Rhodosporidium toruloides</name>
    <dbReference type="NCBI Taxonomy" id="1130832"/>
    <lineage>
        <taxon>Eukaryota</taxon>
        <taxon>Fungi</taxon>
        <taxon>Dikarya</taxon>
        <taxon>Basidiomycota</taxon>
        <taxon>Pucciniomycotina</taxon>
        <taxon>Microbotryomycetes</taxon>
        <taxon>Sporidiobolales</taxon>
        <taxon>Sporidiobolaceae</taxon>
        <taxon>Rhodotorula</taxon>
    </lineage>
</organism>
<feature type="compositionally biased region" description="Low complexity" evidence="2">
    <location>
        <begin position="771"/>
        <end position="780"/>
    </location>
</feature>
<dbReference type="RefSeq" id="XP_016273959.1">
    <property type="nucleotide sequence ID" value="XM_016421366.1"/>
</dbReference>
<dbReference type="Gene3D" id="3.60.10.10">
    <property type="entry name" value="Endonuclease/exonuclease/phosphatase"/>
    <property type="match status" value="1"/>
</dbReference>
<dbReference type="CDD" id="cd09276">
    <property type="entry name" value="Rnase_HI_RT_non_LTR"/>
    <property type="match status" value="1"/>
</dbReference>
<dbReference type="SUPFAM" id="SSF53098">
    <property type="entry name" value="Ribonuclease H-like"/>
    <property type="match status" value="1"/>
</dbReference>
<dbReference type="InterPro" id="IPR036691">
    <property type="entry name" value="Endo/exonu/phosph_ase_sf"/>
</dbReference>
<feature type="region of interest" description="Disordered" evidence="2">
    <location>
        <begin position="1053"/>
        <end position="1190"/>
    </location>
</feature>
<keyword evidence="5" id="KW-0548">Nucleotidyltransferase</keyword>
<feature type="compositionally biased region" description="Pro residues" evidence="2">
    <location>
        <begin position="781"/>
        <end position="790"/>
    </location>
</feature>
<dbReference type="OrthoDB" id="3230070at2759"/>
<dbReference type="InterPro" id="IPR000477">
    <property type="entry name" value="RT_dom"/>
</dbReference>
<feature type="region of interest" description="Disordered" evidence="2">
    <location>
        <begin position="483"/>
        <end position="564"/>
    </location>
</feature>
<dbReference type="GO" id="GO:0003676">
    <property type="term" value="F:nucleic acid binding"/>
    <property type="evidence" value="ECO:0007669"/>
    <property type="project" value="InterPro"/>
</dbReference>
<keyword evidence="6" id="KW-1185">Reference proteome</keyword>
<dbReference type="InterPro" id="IPR036397">
    <property type="entry name" value="RNaseH_sf"/>
</dbReference>
<protein>
    <submittedName>
        <fullName evidence="5">Reverse transcriptase</fullName>
    </submittedName>
</protein>
<name>M7WYB8_RHOT1</name>
<feature type="coiled-coil region" evidence="1">
    <location>
        <begin position="1904"/>
        <end position="1938"/>
    </location>
</feature>
<accession>M7WYB8</accession>
<feature type="compositionally biased region" description="Pro residues" evidence="2">
    <location>
        <begin position="276"/>
        <end position="286"/>
    </location>
</feature>
<evidence type="ECO:0000313" key="6">
    <source>
        <dbReference type="Proteomes" id="UP000016926"/>
    </source>
</evidence>
<dbReference type="Pfam" id="PF00078">
    <property type="entry name" value="RVT_1"/>
    <property type="match status" value="1"/>
</dbReference>
<dbReference type="PROSITE" id="PS50879">
    <property type="entry name" value="RNASE_H_1"/>
    <property type="match status" value="1"/>
</dbReference>
<evidence type="ECO:0000256" key="2">
    <source>
        <dbReference type="SAM" id="MobiDB-lite"/>
    </source>
</evidence>
<dbReference type="PANTHER" id="PTHR33481">
    <property type="entry name" value="REVERSE TRANSCRIPTASE"/>
    <property type="match status" value="1"/>
</dbReference>
<evidence type="ECO:0000259" key="3">
    <source>
        <dbReference type="PROSITE" id="PS50878"/>
    </source>
</evidence>
<dbReference type="GO" id="GO:0004523">
    <property type="term" value="F:RNA-DNA hybrid ribonuclease activity"/>
    <property type="evidence" value="ECO:0007669"/>
    <property type="project" value="InterPro"/>
</dbReference>
<gene>
    <name evidence="5" type="ORF">RHTO_07710</name>
</gene>
<dbReference type="eggNOG" id="KOG1075">
    <property type="taxonomic scope" value="Eukaryota"/>
</dbReference>
<dbReference type="HOGENOM" id="CLU_000680_23_3_1"/>
<feature type="compositionally biased region" description="Pro residues" evidence="2">
    <location>
        <begin position="1088"/>
        <end position="1114"/>
    </location>
</feature>
<dbReference type="EMBL" id="KB722649">
    <property type="protein sequence ID" value="EMS22840.1"/>
    <property type="molecule type" value="Genomic_DNA"/>
</dbReference>
<dbReference type="SUPFAM" id="SSF56672">
    <property type="entry name" value="DNA/RNA polymerases"/>
    <property type="match status" value="1"/>
</dbReference>
<proteinExistence type="predicted"/>
<keyword evidence="5" id="KW-0808">Transferase</keyword>
<feature type="compositionally biased region" description="Basic and acidic residues" evidence="2">
    <location>
        <begin position="740"/>
        <end position="756"/>
    </location>
</feature>
<feature type="region of interest" description="Disordered" evidence="2">
    <location>
        <begin position="723"/>
        <end position="790"/>
    </location>
</feature>
<dbReference type="GO" id="GO:0003964">
    <property type="term" value="F:RNA-directed DNA polymerase activity"/>
    <property type="evidence" value="ECO:0007669"/>
    <property type="project" value="UniProtKB-KW"/>
</dbReference>
<sequence>MLDVTIDERLTFKEHMAACASKASKALVGVGLLAKSRGGLKAKFVRRLVEAVVMPRLTWCAAAWHKPGTTVSKGLERVQKAAARLVTGGYRTTSLAALEVEANLLPLNLRLTHQVLRLALRLASSPSDSALHARFSHTQNCQMLPPLQLLVLNRLVGSAQSSRRELRGLGKAGVAADKALLTLGAFLVDLDSVAGTTPTTPKPTTPTRPATSTKVSKAPIVQKSPPKSTCSDAPTPPPEPPLTARTLEKVLQTALSPVYARLDTLEASRAATAVMPPTPPSSPPQPADDDHDPGNRSFAEIAAAPAALASWPRPSPIPASPEKPVANSIAASSHLVHLYAQPALSVAQARQTLGIPASVPVRQTRKGDVLVHLPTASVAAFLRSTAAAAGLAPATPLALFGLVVHGVPRTVKSEDEVAEAMERRVGEVGAVRSVRALPSRRVGAPFGSYMVVLWNNEHVSHFASDEGRLWLAPTVCARCERARGKKEMTHEAEAGKAAERVAGDAKQEQAGVKSKEKVPADGHEVKKREKREEKEKKDELARANLAKSGRGSLATSPSLVGNRCNLPITTTTTSSTPSNPFEPILPPGLSEFSIKRHGDDDFGAVLDETVDSAGAKGPGNAPVSPSRRAQTTTNHHIDATPSTGASAPSTSNMNLADDSPLSPTLAARRQDASAPPYLESEPTSGIWSHIPSPLADRPTQYRAMPIIEFESTPSEANQSWADETEKAFPTSKAAVVTSGKRRESEEEKSEGKEWRTVGKVKTRVPKPPPVTARGAMVPPRVTRPPRPSFPLPINMRTLTITTYNLNRSEDNLLRLLANPSSATTDLLLIQEPPRDLPVIPSSWRLIIPPPTSLPDDEPAPIRNIILISICLGPAVATQVAVESGDVTAVDVELLHGEKIRVISMYNPCNERGRELLASTPRSFLVIIAGDFNLSHPEWNESVGKADEAAEEAIAISAATPFGRARAGRVTPWWDKELANASRAARRAANRAFRLRSIEGRKEEWEEAWREKKRRRNEIKTMMRRKREEWEELEMASVTEATLWTTVKKRISNSAAANTSTPPLQKEDGTHATSPSDKLALLRPLLLPTVPPNPPNAPTTPPQPAALPPTPPPPACNSDMSPSRWTVPQPAKADDERRVSGAQVSPEFVVHPATRKADDRRASEQERTSTETSMRTKKTAAAATTATTAANATKAKAKAKARAKAKAKMAMSTATANDEAKGRELEEAAPHVPPTPSLPWPDLHKGEVESAIMQACSFAACGPDDIPNHVLQLLLPLLLPHLVSLYRASLCLGYVPRAWRDASCVVLRKPKKPDYRDPKAYWLIAFERCIAKGLERIVAARLSHLAESFGLLLPLHLGGRRRRSAEDAVVCVVDEIKGQWRVGNAVVGLALDVSKAFPSVQTERLVTNLATRGLPKPACDWIRSFLSKRSCTLQLEGVVSESIEWNSGLPQGSPLSPILFLSYNAPLLEACEMTSTCGFGWINDVNVLSWGKTVDEAVSAMNRIVPKLESWSGLHSSAFEPTKTEATIFLPSARLMRTNPPQVVLRGHRIEFNATMTMLGTKIDSRLSFHDHTSLCASRASRSATAILLLARSKAGLKPKFVRQLVVACVVPRLVWAGAAWYEPAKGRDRTRELARVLKTAAMAVCGGFRSAAGKALEVESGLLPIHLELDRTVFRLGLRALSATPEHPLHARTVRARRSPAIRHPSPLDRALDFPLLHHATFEPIHPCPIPPWSPDPAPPVTLARGKEMGTYEHTQLVKSLPAGSLLVYSDGSMGDSGVVGAGIAGRQWDGESKVVLDEGEEVEVEEWESRSKGLGQCQTVYAGELAGIHLALQAVQHTADPPPHILLSVDNTSALSHSTDPSPSSGQYLRLTNRGLLEEIRRTQVSTTIHLSWSPGHVGVVRNEAADLAAKEAVRKLESAARELESAAREREERRGRKAHLKGRLAFVPEMAELSSGSSEEENDKQHFCAVSKPVLVPLNAYRAKFDATRDPLCPCGEEETREHLLLACPLYDEARDSLLKHLRLRKLPTVGLLLGNPSYRNPLLDFLDRTGRFPQLARPPEADKTDKE</sequence>
<keyword evidence="1" id="KW-0175">Coiled coil</keyword>
<feature type="compositionally biased region" description="Low complexity" evidence="2">
    <location>
        <begin position="1078"/>
        <end position="1087"/>
    </location>
</feature>
<dbReference type="InterPro" id="IPR002156">
    <property type="entry name" value="RNaseH_domain"/>
</dbReference>
<dbReference type="SUPFAM" id="SSF56219">
    <property type="entry name" value="DNase I-like"/>
    <property type="match status" value="1"/>
</dbReference>
<feature type="compositionally biased region" description="Low complexity" evidence="2">
    <location>
        <begin position="1178"/>
        <end position="1190"/>
    </location>
</feature>
<feature type="compositionally biased region" description="Basic and acidic residues" evidence="2">
    <location>
        <begin position="483"/>
        <end position="541"/>
    </location>
</feature>
<feature type="compositionally biased region" description="Basic and acidic residues" evidence="2">
    <location>
        <begin position="1217"/>
        <end position="1228"/>
    </location>
</feature>
<dbReference type="InterPro" id="IPR043502">
    <property type="entry name" value="DNA/RNA_pol_sf"/>
</dbReference>
<dbReference type="PROSITE" id="PS50878">
    <property type="entry name" value="RT_POL"/>
    <property type="match status" value="1"/>
</dbReference>
<evidence type="ECO:0000256" key="1">
    <source>
        <dbReference type="SAM" id="Coils"/>
    </source>
</evidence>
<dbReference type="Proteomes" id="UP000016926">
    <property type="component" value="Unassembled WGS sequence"/>
</dbReference>
<feature type="compositionally biased region" description="Low complexity" evidence="2">
    <location>
        <begin position="639"/>
        <end position="651"/>
    </location>
</feature>
<evidence type="ECO:0000313" key="5">
    <source>
        <dbReference type="EMBL" id="EMS22840.1"/>
    </source>
</evidence>
<feature type="domain" description="RNase H type-1" evidence="4">
    <location>
        <begin position="1762"/>
        <end position="1916"/>
    </location>
</feature>
<dbReference type="Gene3D" id="3.30.420.10">
    <property type="entry name" value="Ribonuclease H-like superfamily/Ribonuclease H"/>
    <property type="match status" value="1"/>
</dbReference>
<feature type="region of interest" description="Disordered" evidence="2">
    <location>
        <begin position="194"/>
        <end position="243"/>
    </location>
</feature>